<dbReference type="PANTHER" id="PTHR31084">
    <property type="entry name" value="ALPHA-L-FUCOSIDASE 2"/>
    <property type="match status" value="1"/>
</dbReference>
<dbReference type="InterPro" id="IPR049053">
    <property type="entry name" value="AFCA-like_C"/>
</dbReference>
<dbReference type="SUPFAM" id="SSF48208">
    <property type="entry name" value="Six-hairpin glycosidases"/>
    <property type="match status" value="1"/>
</dbReference>
<evidence type="ECO:0000256" key="1">
    <source>
        <dbReference type="SAM" id="SignalP"/>
    </source>
</evidence>
<evidence type="ECO:0000313" key="6">
    <source>
        <dbReference type="Proteomes" id="UP001597264"/>
    </source>
</evidence>
<dbReference type="InterPro" id="IPR008928">
    <property type="entry name" value="6-hairpin_glycosidase_sf"/>
</dbReference>
<reference evidence="6" key="1">
    <citation type="journal article" date="2019" name="Int. J. Syst. Evol. Microbiol.">
        <title>The Global Catalogue of Microorganisms (GCM) 10K type strain sequencing project: providing services to taxonomists for standard genome sequencing and annotation.</title>
        <authorList>
            <consortium name="The Broad Institute Genomics Platform"/>
            <consortium name="The Broad Institute Genome Sequencing Center for Infectious Disease"/>
            <person name="Wu L."/>
            <person name="Ma J."/>
        </authorList>
    </citation>
    <scope>NUCLEOTIDE SEQUENCE [LARGE SCALE GENOMIC DNA]</scope>
    <source>
        <strain evidence="6">CCUG 54356</strain>
    </source>
</reference>
<dbReference type="Proteomes" id="UP001597264">
    <property type="component" value="Unassembled WGS sequence"/>
</dbReference>
<evidence type="ECO:0000259" key="2">
    <source>
        <dbReference type="Pfam" id="PF14498"/>
    </source>
</evidence>
<protein>
    <submittedName>
        <fullName evidence="5">Glycoside hydrolase N-terminal domain-containing protein</fullName>
    </submittedName>
</protein>
<dbReference type="PIRSF" id="PIRSF007663">
    <property type="entry name" value="UCP007663"/>
    <property type="match status" value="1"/>
</dbReference>
<dbReference type="RefSeq" id="WP_230437289.1">
    <property type="nucleotide sequence ID" value="NZ_CP087715.1"/>
</dbReference>
<dbReference type="Gene3D" id="1.50.10.10">
    <property type="match status" value="1"/>
</dbReference>
<accession>A0ABW3U8W9</accession>
<dbReference type="Pfam" id="PF14498">
    <property type="entry name" value="Glyco_hyd_65N_2"/>
    <property type="match status" value="1"/>
</dbReference>
<feature type="domain" description="Glycosyl hydrolase family 95 catalytic" evidence="4">
    <location>
        <begin position="304"/>
        <end position="716"/>
    </location>
</feature>
<keyword evidence="1" id="KW-0732">Signal</keyword>
<name>A0ABW3U8W9_9GAMM</name>
<organism evidence="5 6">
    <name type="scientific">Microbulbifer celer</name>
    <dbReference type="NCBI Taxonomy" id="435905"/>
    <lineage>
        <taxon>Bacteria</taxon>
        <taxon>Pseudomonadati</taxon>
        <taxon>Pseudomonadota</taxon>
        <taxon>Gammaproteobacteria</taxon>
        <taxon>Cellvibrionales</taxon>
        <taxon>Microbulbiferaceae</taxon>
        <taxon>Microbulbifer</taxon>
    </lineage>
</organism>
<keyword evidence="6" id="KW-1185">Reference proteome</keyword>
<dbReference type="InterPro" id="IPR027414">
    <property type="entry name" value="GH95_N_dom"/>
</dbReference>
<evidence type="ECO:0000259" key="3">
    <source>
        <dbReference type="Pfam" id="PF21307"/>
    </source>
</evidence>
<dbReference type="PANTHER" id="PTHR31084:SF0">
    <property type="entry name" value="ALPHA-L-FUCOSIDASE 2"/>
    <property type="match status" value="1"/>
</dbReference>
<dbReference type="InterPro" id="IPR054363">
    <property type="entry name" value="GH95_cat"/>
</dbReference>
<feature type="domain" description="Glycosyl hydrolase family 95 N-terminal" evidence="2">
    <location>
        <begin position="46"/>
        <end position="281"/>
    </location>
</feature>
<proteinExistence type="predicted"/>
<evidence type="ECO:0000259" key="4">
    <source>
        <dbReference type="Pfam" id="PF22124"/>
    </source>
</evidence>
<keyword evidence="5" id="KW-0378">Hydrolase</keyword>
<comment type="caution">
    <text evidence="5">The sequence shown here is derived from an EMBL/GenBank/DDBJ whole genome shotgun (WGS) entry which is preliminary data.</text>
</comment>
<dbReference type="InterPro" id="IPR016518">
    <property type="entry name" value="Alpha-L-fucosidase"/>
</dbReference>
<dbReference type="InterPro" id="IPR012341">
    <property type="entry name" value="6hp_glycosidase-like_sf"/>
</dbReference>
<feature type="signal peptide" evidence="1">
    <location>
        <begin position="1"/>
        <end position="29"/>
    </location>
</feature>
<sequence length="854" mass="94859">MIKPIQSLKIAACSIALLYGFGSTLPAGASADTLDLGASVNRPLTLWYDKPAENWNQALPVGNGRLGAMIYGGAGREILQLNEDTIWAGEPNNNVNPDVAPYIDKVNDALFKSEFTDAQRLADKHLHSKTNNGMPYQTVGSLLLEFPGHEDFHDYRRELDIGNALASVSYHVEDVRYSREVFSSLADPVVVVRLTADRPGQINLDLSFDSPQQHRVEIDGERLLVRGRGGDHEGLEGKIRYSTIVCPELEGGNLKAKEGALSIRSADAVTLFIATATNFNNYRDISGDDRKRAEEQVASVVGKSYPELKRAHTDFYHKQFQRVALDLGSTPNSALPTDVRVKRFSRDGDPALAALYFQFGRYLLISSSQPGTQPANLQGIWNPHVNPPWESKYTVNINTEMNYWPAEVTNLSELHQPLFSMLKDLSVTGRESASKIYGARGWMMHHNTDIWCITGQVDPAFYGQWQGGGAWLSQHIWQHYLYTGDRAFLQEYYPVLRDAALFFADSLQREPETGWLVVAPSNSPENAYRTIEDDIRVSVSAGTTMDNQLVYDLFSAVINAAEILEVDTEFAEALSHKRDQLPPMQIGRLGQLQEWLWDWDDPEDHHRHVSHLYGVYPSNQISPYRTPELFSAAKTSLEYRGDISTGWSMGWKVNLWARFLNGNRAYKLLEDQLTLVEDTGKEITEQGGTYANLFDAHPPFQIDGNFGVTTGIAEMLMQSHDGAIHLLPALPDAWPQGNVRGLVARGGFVVDMTWNEGAVESLTVTSRLGGNCRLRLPSSLMPSGEADLQPVARGSANPNFFFSVPERGKPRISPDADIGQLPLPQVSEFEFTTRPGETYQFGFSGGEAKSGGSL</sequence>
<evidence type="ECO:0000313" key="5">
    <source>
        <dbReference type="EMBL" id="MFD1217117.1"/>
    </source>
</evidence>
<feature type="chain" id="PRO_5045968686" evidence="1">
    <location>
        <begin position="30"/>
        <end position="854"/>
    </location>
</feature>
<dbReference type="EMBL" id="JBHTLR010000008">
    <property type="protein sequence ID" value="MFD1217117.1"/>
    <property type="molecule type" value="Genomic_DNA"/>
</dbReference>
<dbReference type="Pfam" id="PF22124">
    <property type="entry name" value="Glyco_hydro_95_cat"/>
    <property type="match status" value="1"/>
</dbReference>
<dbReference type="GO" id="GO:0016787">
    <property type="term" value="F:hydrolase activity"/>
    <property type="evidence" value="ECO:0007669"/>
    <property type="project" value="UniProtKB-KW"/>
</dbReference>
<gene>
    <name evidence="5" type="ORF">ACFQ2X_10920</name>
</gene>
<dbReference type="Pfam" id="PF21307">
    <property type="entry name" value="Glyco_hydro_95_C"/>
    <property type="match status" value="1"/>
</dbReference>
<feature type="domain" description="Alpha fucosidase A-like C-terminal" evidence="3">
    <location>
        <begin position="718"/>
        <end position="780"/>
    </location>
</feature>